<reference evidence="1 2" key="1">
    <citation type="journal article" date="2019" name="bioRxiv">
        <title>Genomics, evolutionary history and diagnostics of the Alternaria alternata species group including apple and Asian pear pathotypes.</title>
        <authorList>
            <person name="Armitage A.D."/>
            <person name="Cockerton H.M."/>
            <person name="Sreenivasaprasad S."/>
            <person name="Woodhall J.W."/>
            <person name="Lane C.R."/>
            <person name="Harrison R.J."/>
            <person name="Clarkson J.P."/>
        </authorList>
    </citation>
    <scope>NUCLEOTIDE SEQUENCE [LARGE SCALE GENOMIC DNA]</scope>
    <source>
        <strain evidence="1 2">FERA 650</strain>
    </source>
</reference>
<sequence>MKPIMTFLISLLCLVSVFFVPVVSGHNIVKFINHCPYPLFFWQVGPRDSGIDGSDAYRQMVPGDGGSVIHEMRNTEALGGGLSLKIRDLDHYAVAPAGIIQVEYHLEPSKGFMWYDLSAVDCDLTAGPENAMYCPLIEGGIKLYVPDAYLYTPEGPQGECPTGSCNSAGCTDAYEREGGYPGEPSWVCKAGADLFLETCIQKAGERTFFGKDPSASAPVHQAILDPFAQPPPPPSAVPYKELKISPNGECGPIEGYTCGGSQYGVCCSQYGYCGNRPESCYAGCQTGFGYCLGENEAHPQVAGPEPFVLSIVGTATDISVVTRTTTATAFLTETETEVETITAATAAFTSLPVSARLSQKMFKRYPRRNAAAYANI</sequence>
<keyword evidence="2" id="KW-1185">Reference proteome</keyword>
<comment type="caution">
    <text evidence="1">The sequence shown here is derived from an EMBL/GenBank/DDBJ whole genome shotgun (WGS) entry which is preliminary data.</text>
</comment>
<gene>
    <name evidence="1" type="ORF">AG0111_0g8771</name>
</gene>
<proteinExistence type="predicted"/>
<protein>
    <submittedName>
        <fullName evidence="1">Uncharacterized protein</fullName>
    </submittedName>
</protein>
<accession>A0ACB6FDJ3</accession>
<evidence type="ECO:0000313" key="2">
    <source>
        <dbReference type="Proteomes" id="UP000293547"/>
    </source>
</evidence>
<evidence type="ECO:0000313" key="1">
    <source>
        <dbReference type="EMBL" id="KAB2102435.1"/>
    </source>
</evidence>
<organism evidence="1 2">
    <name type="scientific">Alternaria gaisen</name>
    <dbReference type="NCBI Taxonomy" id="167740"/>
    <lineage>
        <taxon>Eukaryota</taxon>
        <taxon>Fungi</taxon>
        <taxon>Dikarya</taxon>
        <taxon>Ascomycota</taxon>
        <taxon>Pezizomycotina</taxon>
        <taxon>Dothideomycetes</taxon>
        <taxon>Pleosporomycetidae</taxon>
        <taxon>Pleosporales</taxon>
        <taxon>Pleosporineae</taxon>
        <taxon>Pleosporaceae</taxon>
        <taxon>Alternaria</taxon>
        <taxon>Alternaria sect. Alternaria</taxon>
    </lineage>
</organism>
<name>A0ACB6FDJ3_9PLEO</name>
<dbReference type="EMBL" id="PDWZ02000009">
    <property type="protein sequence ID" value="KAB2102435.1"/>
    <property type="molecule type" value="Genomic_DNA"/>
</dbReference>
<dbReference type="Proteomes" id="UP000293547">
    <property type="component" value="Unassembled WGS sequence"/>
</dbReference>